<dbReference type="Gene3D" id="3.40.50.2300">
    <property type="match status" value="2"/>
</dbReference>
<dbReference type="NCBIfam" id="TIGR00229">
    <property type="entry name" value="sensory_box"/>
    <property type="match status" value="2"/>
</dbReference>
<dbReference type="Proteomes" id="UP000767446">
    <property type="component" value="Unassembled WGS sequence"/>
</dbReference>
<feature type="domain" description="Response regulatory" evidence="13">
    <location>
        <begin position="7"/>
        <end position="130"/>
    </location>
</feature>
<evidence type="ECO:0000256" key="8">
    <source>
        <dbReference type="ARBA" id="ARBA00074306"/>
    </source>
</evidence>
<evidence type="ECO:0000313" key="16">
    <source>
        <dbReference type="EMBL" id="MBR8828837.1"/>
    </source>
</evidence>
<dbReference type="InterPro" id="IPR003594">
    <property type="entry name" value="HATPase_dom"/>
</dbReference>
<dbReference type="AlphaFoldDB" id="A0A941JTK5"/>
<dbReference type="Pfam" id="PF00512">
    <property type="entry name" value="HisKA"/>
    <property type="match status" value="1"/>
</dbReference>
<dbReference type="InterPro" id="IPR001610">
    <property type="entry name" value="PAC"/>
</dbReference>
<dbReference type="PROSITE" id="PS50046">
    <property type="entry name" value="PHYTOCHROME_2"/>
    <property type="match status" value="1"/>
</dbReference>
<dbReference type="SUPFAM" id="SSF52172">
    <property type="entry name" value="CheY-like"/>
    <property type="match status" value="2"/>
</dbReference>
<feature type="domain" description="PAC" evidence="15">
    <location>
        <begin position="395"/>
        <end position="447"/>
    </location>
</feature>
<dbReference type="SUPFAM" id="SSF55781">
    <property type="entry name" value="GAF domain-like"/>
    <property type="match status" value="1"/>
</dbReference>
<dbReference type="InterPro" id="IPR005467">
    <property type="entry name" value="His_kinase_dom"/>
</dbReference>
<feature type="domain" description="Histidine kinase" evidence="12">
    <location>
        <begin position="627"/>
        <end position="843"/>
    </location>
</feature>
<evidence type="ECO:0000256" key="10">
    <source>
        <dbReference type="SAM" id="Coils"/>
    </source>
</evidence>
<dbReference type="SMART" id="SM00448">
    <property type="entry name" value="REC"/>
    <property type="match status" value="2"/>
</dbReference>
<reference evidence="16" key="1">
    <citation type="submission" date="2021-02" db="EMBL/GenBank/DDBJ databases">
        <title>Metagenome analyses of Stigonema ocellatum DSM 106950, Chlorogloea purpurea SAG 13.99 and Gomphosphaeria aponina DSM 107014.</title>
        <authorList>
            <person name="Marter P."/>
            <person name="Huang S."/>
        </authorList>
    </citation>
    <scope>NUCLEOTIDE SEQUENCE</scope>
    <source>
        <strain evidence="16">JP213</strain>
    </source>
</reference>
<feature type="domain" description="PAC" evidence="15">
    <location>
        <begin position="249"/>
        <end position="302"/>
    </location>
</feature>
<protein>
    <recommendedName>
        <fullName evidence="8">Circadian input-output histidine kinase CikA</fullName>
        <ecNumber evidence="3">2.7.13.3</ecNumber>
    </recommendedName>
</protein>
<dbReference type="Pfam" id="PF13426">
    <property type="entry name" value="PAS_9"/>
    <property type="match status" value="1"/>
</dbReference>
<dbReference type="SUPFAM" id="SSF47384">
    <property type="entry name" value="Homodimeric domain of signal transducing histidine kinase"/>
    <property type="match status" value="1"/>
</dbReference>
<dbReference type="InterPro" id="IPR036097">
    <property type="entry name" value="HisK_dim/P_sf"/>
</dbReference>
<feature type="modified residue" description="4-aspartylphosphate" evidence="9">
    <location>
        <position position="64"/>
    </location>
</feature>
<feature type="modified residue" description="4-aspartylphosphate" evidence="9">
    <location>
        <position position="917"/>
    </location>
</feature>
<dbReference type="SMART" id="SM00086">
    <property type="entry name" value="PAC"/>
    <property type="match status" value="2"/>
</dbReference>
<dbReference type="SMART" id="SM00091">
    <property type="entry name" value="PAS"/>
    <property type="match status" value="2"/>
</dbReference>
<dbReference type="EMBL" id="JADQBC010000090">
    <property type="protein sequence ID" value="MBR8828837.1"/>
    <property type="molecule type" value="Genomic_DNA"/>
</dbReference>
<evidence type="ECO:0000256" key="5">
    <source>
        <dbReference type="ARBA" id="ARBA00022679"/>
    </source>
</evidence>
<dbReference type="Pfam" id="PF00989">
    <property type="entry name" value="PAS"/>
    <property type="match status" value="1"/>
</dbReference>
<dbReference type="InterPro" id="IPR016132">
    <property type="entry name" value="Phyto_chromo_attachment"/>
</dbReference>
<dbReference type="Pfam" id="PF00072">
    <property type="entry name" value="Response_reg"/>
    <property type="match status" value="2"/>
</dbReference>
<dbReference type="CDD" id="cd00130">
    <property type="entry name" value="PAS"/>
    <property type="match status" value="2"/>
</dbReference>
<dbReference type="CDD" id="cd16922">
    <property type="entry name" value="HATPase_EvgS-ArcB-TorS-like"/>
    <property type="match status" value="1"/>
</dbReference>
<comment type="caution">
    <text evidence="16">The sequence shown here is derived from an EMBL/GenBank/DDBJ whole genome shotgun (WGS) entry which is preliminary data.</text>
</comment>
<keyword evidence="10" id="KW-0175">Coiled coil</keyword>
<evidence type="ECO:0000256" key="9">
    <source>
        <dbReference type="PROSITE-ProRule" id="PRU00169"/>
    </source>
</evidence>
<dbReference type="PROSITE" id="PS50112">
    <property type="entry name" value="PAS"/>
    <property type="match status" value="2"/>
</dbReference>
<evidence type="ECO:0000256" key="3">
    <source>
        <dbReference type="ARBA" id="ARBA00012438"/>
    </source>
</evidence>
<dbReference type="SUPFAM" id="SSF55874">
    <property type="entry name" value="ATPase domain of HSP90 chaperone/DNA topoisomerase II/histidine kinase"/>
    <property type="match status" value="1"/>
</dbReference>
<evidence type="ECO:0000256" key="1">
    <source>
        <dbReference type="ARBA" id="ARBA00000085"/>
    </source>
</evidence>
<keyword evidence="4 9" id="KW-0597">Phosphoprotein</keyword>
<feature type="domain" description="PAS" evidence="14">
    <location>
        <begin position="170"/>
        <end position="247"/>
    </location>
</feature>
<dbReference type="GO" id="GO:0006355">
    <property type="term" value="P:regulation of DNA-templated transcription"/>
    <property type="evidence" value="ECO:0007669"/>
    <property type="project" value="InterPro"/>
</dbReference>
<feature type="domain" description="Response regulatory" evidence="13">
    <location>
        <begin position="868"/>
        <end position="982"/>
    </location>
</feature>
<organism evidence="16 17">
    <name type="scientific">Gomphosphaeria aponina SAG 52.96 = DSM 107014</name>
    <dbReference type="NCBI Taxonomy" id="1521640"/>
    <lineage>
        <taxon>Bacteria</taxon>
        <taxon>Bacillati</taxon>
        <taxon>Cyanobacteriota</taxon>
        <taxon>Cyanophyceae</taxon>
        <taxon>Oscillatoriophycideae</taxon>
        <taxon>Chroococcales</taxon>
        <taxon>Gomphosphaeriaceae</taxon>
        <taxon>Gomphosphaeria</taxon>
    </lineage>
</organism>
<evidence type="ECO:0000259" key="13">
    <source>
        <dbReference type="PROSITE" id="PS50110"/>
    </source>
</evidence>
<dbReference type="InterPro" id="IPR000700">
    <property type="entry name" value="PAS-assoc_C"/>
</dbReference>
<dbReference type="SMART" id="SM00065">
    <property type="entry name" value="GAF"/>
    <property type="match status" value="1"/>
</dbReference>
<evidence type="ECO:0000259" key="11">
    <source>
        <dbReference type="PROSITE" id="PS50046"/>
    </source>
</evidence>
<dbReference type="PROSITE" id="PS50109">
    <property type="entry name" value="HIS_KIN"/>
    <property type="match status" value="1"/>
</dbReference>
<evidence type="ECO:0000259" key="15">
    <source>
        <dbReference type="PROSITE" id="PS50113"/>
    </source>
</evidence>
<dbReference type="Gene3D" id="3.30.450.20">
    <property type="entry name" value="PAS domain"/>
    <property type="match status" value="2"/>
</dbReference>
<comment type="similarity">
    <text evidence="2">In the N-terminal section; belongs to the phytochrome family.</text>
</comment>
<dbReference type="PROSITE" id="PS50113">
    <property type="entry name" value="PAC"/>
    <property type="match status" value="2"/>
</dbReference>
<dbReference type="Gene3D" id="3.30.565.10">
    <property type="entry name" value="Histidine kinase-like ATPase, C-terminal domain"/>
    <property type="match status" value="1"/>
</dbReference>
<dbReference type="Pfam" id="PF02518">
    <property type="entry name" value="HATPase_c"/>
    <property type="match status" value="1"/>
</dbReference>
<dbReference type="InterPro" id="IPR004358">
    <property type="entry name" value="Sig_transdc_His_kin-like_C"/>
</dbReference>
<evidence type="ECO:0000259" key="14">
    <source>
        <dbReference type="PROSITE" id="PS50112"/>
    </source>
</evidence>
<dbReference type="InterPro" id="IPR011006">
    <property type="entry name" value="CheY-like_superfamily"/>
</dbReference>
<accession>A0A941JTK5</accession>
<dbReference type="PROSITE" id="PS50110">
    <property type="entry name" value="RESPONSE_REGULATORY"/>
    <property type="match status" value="2"/>
</dbReference>
<dbReference type="InterPro" id="IPR035965">
    <property type="entry name" value="PAS-like_dom_sf"/>
</dbReference>
<evidence type="ECO:0000256" key="7">
    <source>
        <dbReference type="ARBA" id="ARBA00023012"/>
    </source>
</evidence>
<dbReference type="InterPro" id="IPR003018">
    <property type="entry name" value="GAF"/>
</dbReference>
<dbReference type="Pfam" id="PF01590">
    <property type="entry name" value="GAF"/>
    <property type="match status" value="1"/>
</dbReference>
<dbReference type="PRINTS" id="PR00344">
    <property type="entry name" value="BCTRLSENSOR"/>
</dbReference>
<feature type="domain" description="PAS" evidence="14">
    <location>
        <begin position="321"/>
        <end position="391"/>
    </location>
</feature>
<dbReference type="Gene3D" id="3.30.450.40">
    <property type="match status" value="1"/>
</dbReference>
<feature type="domain" description="Phytochrome chromophore attachment site" evidence="11">
    <location>
        <begin position="467"/>
        <end position="600"/>
    </location>
</feature>
<dbReference type="InterPro" id="IPR013767">
    <property type="entry name" value="PAS_fold"/>
</dbReference>
<sequence length="1090" mass="123747">MSQQKQAIIAVDDDRNILFILQGQLEAYLGDKYLLQMVNSGKEALKIISELTGKGIEVAVVITDQVMPDVNGDELLERLHIKYPHIINIMLTGQADARAVGNAINNAALYRYISKPWLHQDLIMTVKAAVEKYTQEKEIAEKNAKIQEMNWALAKANAEQAELIEKLQGKDLRYYQFLEAVPVGIWVIEQDGSLCYTNKTGEEILGLGLREKITLEDLPRVYQAYKADSDQLYSVEKLPLKRALNGESSTIDDLEIRLDEEKKIPLEVSATPIYDRQGNLTQAIATFKDITPHKRHEQLLKGYSKSLQTQVTLQTKALQESEQVFRSAFEIAAVGMCLMSINGRFLRVNPSLCQMLGYAEGELLAMTCDEITHPDDLETQREYQENLLTGKVKSCQTEKLYIKKNGATICGLVGLSLVRDAEEKPLYFIKQIQDITERKEAEQILQVQVKKEQCISHVTQRIRQSLNFEEILAATTSEVRELLQTDRCLIYQFNPNGSGTVVAEAVTERDLSLLNQTIYDPCFKDKLYQQNSIVIIENIYGNNVHPCHFELLNKLKVKANLVIPIIQKETPWGLLIAHHCKTTRKWKSWEIELLQQLGNQLAIALQQSQLYQQAKAASMAKSEFLASMSHEIRTPMNAILGFNELLQNLITDKVQQSYLQAIAASGRTLLNLINDILDLSKIESGSIKPQYTEVYFREIVGEISQIFSQQASLQNIELLVEIEANVPQIIMFDEIRLRQILLNVVGNAIKFTHSGYVKIHLSFPNNELKIAVKDTGIGIPENQQQAIFEPFVQSQGQSEKKYGGTGLGLAIVKRLTEMLGGSVNLVSKRGNGSVFTFTFPQIEIVNERENQERNLPLDTNLDQFPPLIILVVDDVKMNLDLIQGYFGKTKHSLIFAQDGEKAIEKATKNDPDLILMDWRIPKMDGLEVAQKLKKMEITKDIPIIMLTAAYYQNSDPFDEFCEGFLRKPYSIAELVAELKKVIPSSAQISNLETLNSQEKNQLNFECRHPTAPELLEKLQEMEEKVWLQVSQAMCIDDIQQFGSQLLELANEYHACNLLDYVKKLNNELENFEMEKLQQTLETFPQLRKVL</sequence>
<dbReference type="SUPFAM" id="SSF55785">
    <property type="entry name" value="PYP-like sensor domain (PAS domain)"/>
    <property type="match status" value="2"/>
</dbReference>
<feature type="coiled-coil region" evidence="10">
    <location>
        <begin position="123"/>
        <end position="166"/>
    </location>
</feature>
<dbReference type="SMART" id="SM00387">
    <property type="entry name" value="HATPase_c"/>
    <property type="match status" value="1"/>
</dbReference>
<dbReference type="InterPro" id="IPR001789">
    <property type="entry name" value="Sig_transdc_resp-reg_receiver"/>
</dbReference>
<dbReference type="Gene3D" id="1.10.287.130">
    <property type="match status" value="1"/>
</dbReference>
<dbReference type="GO" id="GO:0000155">
    <property type="term" value="F:phosphorelay sensor kinase activity"/>
    <property type="evidence" value="ECO:0007669"/>
    <property type="project" value="InterPro"/>
</dbReference>
<evidence type="ECO:0000256" key="6">
    <source>
        <dbReference type="ARBA" id="ARBA00022777"/>
    </source>
</evidence>
<dbReference type="InterPro" id="IPR029016">
    <property type="entry name" value="GAF-like_dom_sf"/>
</dbReference>
<keyword evidence="7" id="KW-0902">Two-component regulatory system</keyword>
<dbReference type="PANTHER" id="PTHR43047">
    <property type="entry name" value="TWO-COMPONENT HISTIDINE PROTEIN KINASE"/>
    <property type="match status" value="1"/>
</dbReference>
<dbReference type="FunFam" id="3.30.565.10:FF:000010">
    <property type="entry name" value="Sensor histidine kinase RcsC"/>
    <property type="match status" value="1"/>
</dbReference>
<comment type="catalytic activity">
    <reaction evidence="1">
        <text>ATP + protein L-histidine = ADP + protein N-phospho-L-histidine.</text>
        <dbReference type="EC" id="2.7.13.3"/>
    </reaction>
</comment>
<evidence type="ECO:0000313" key="17">
    <source>
        <dbReference type="Proteomes" id="UP000767446"/>
    </source>
</evidence>
<evidence type="ECO:0000256" key="2">
    <source>
        <dbReference type="ARBA" id="ARBA00006402"/>
    </source>
</evidence>
<keyword evidence="5" id="KW-0808">Transferase</keyword>
<dbReference type="EC" id="2.7.13.3" evidence="3"/>
<dbReference type="InterPro" id="IPR003661">
    <property type="entry name" value="HisK_dim/P_dom"/>
</dbReference>
<dbReference type="SMART" id="SM00388">
    <property type="entry name" value="HisKA"/>
    <property type="match status" value="1"/>
</dbReference>
<proteinExistence type="inferred from homology"/>
<evidence type="ECO:0000256" key="4">
    <source>
        <dbReference type="ARBA" id="ARBA00022553"/>
    </source>
</evidence>
<dbReference type="InterPro" id="IPR000014">
    <property type="entry name" value="PAS"/>
</dbReference>
<gene>
    <name evidence="16" type="ORF">DSM107014_13205</name>
</gene>
<keyword evidence="6" id="KW-0418">Kinase</keyword>
<dbReference type="InterPro" id="IPR036890">
    <property type="entry name" value="HATPase_C_sf"/>
</dbReference>
<evidence type="ECO:0000259" key="12">
    <source>
        <dbReference type="PROSITE" id="PS50109"/>
    </source>
</evidence>
<name>A0A941JTK5_9CHRO</name>
<dbReference type="CDD" id="cd00082">
    <property type="entry name" value="HisKA"/>
    <property type="match status" value="1"/>
</dbReference>